<comment type="caution">
    <text evidence="7">The sequence shown here is derived from an EMBL/GenBank/DDBJ whole genome shotgun (WGS) entry which is preliminary data.</text>
</comment>
<dbReference type="SUPFAM" id="SSF46626">
    <property type="entry name" value="Cytochrome c"/>
    <property type="match status" value="1"/>
</dbReference>
<dbReference type="Gene3D" id="1.10.760.10">
    <property type="entry name" value="Cytochrome c-like domain"/>
    <property type="match status" value="1"/>
</dbReference>
<dbReference type="InterPro" id="IPR011429">
    <property type="entry name" value="Cyt_c_Planctomycete-type"/>
</dbReference>
<dbReference type="InterPro" id="IPR009056">
    <property type="entry name" value="Cyt_c-like_dom"/>
</dbReference>
<dbReference type="GO" id="GO:0020037">
    <property type="term" value="F:heme binding"/>
    <property type="evidence" value="ECO:0007669"/>
    <property type="project" value="InterPro"/>
</dbReference>
<accession>A0A7W7ZBV6</accession>
<keyword evidence="1 4" id="KW-0349">Heme</keyword>
<feature type="chain" id="PRO_5031294931" evidence="5">
    <location>
        <begin position="28"/>
        <end position="930"/>
    </location>
</feature>
<gene>
    <name evidence="7" type="ORF">HDF16_001663</name>
</gene>
<evidence type="ECO:0000259" key="6">
    <source>
        <dbReference type="PROSITE" id="PS51007"/>
    </source>
</evidence>
<evidence type="ECO:0000256" key="3">
    <source>
        <dbReference type="ARBA" id="ARBA00023004"/>
    </source>
</evidence>
<feature type="domain" description="Cytochrome c" evidence="6">
    <location>
        <begin position="29"/>
        <end position="126"/>
    </location>
</feature>
<reference evidence="7 8" key="1">
    <citation type="submission" date="2020-08" db="EMBL/GenBank/DDBJ databases">
        <title>Genomic Encyclopedia of Type Strains, Phase IV (KMG-V): Genome sequencing to study the core and pangenomes of soil and plant-associated prokaryotes.</title>
        <authorList>
            <person name="Whitman W."/>
        </authorList>
    </citation>
    <scope>NUCLEOTIDE SEQUENCE [LARGE SCALE GENOMIC DNA]</scope>
    <source>
        <strain evidence="7 8">M8UP14</strain>
    </source>
</reference>
<dbReference type="EMBL" id="JACHIP010000002">
    <property type="protein sequence ID" value="MBB5056978.1"/>
    <property type="molecule type" value="Genomic_DNA"/>
</dbReference>
<dbReference type="PANTHER" id="PTHR35889">
    <property type="entry name" value="CYCLOINULO-OLIGOSACCHARIDE FRUCTANOTRANSFERASE-RELATED"/>
    <property type="match status" value="1"/>
</dbReference>
<dbReference type="PROSITE" id="PS51007">
    <property type="entry name" value="CYTC"/>
    <property type="match status" value="1"/>
</dbReference>
<proteinExistence type="predicted"/>
<dbReference type="InterPro" id="IPR022655">
    <property type="entry name" value="DUF1553"/>
</dbReference>
<name>A0A7W7ZBV6_9BACT</name>
<dbReference type="Pfam" id="PF07583">
    <property type="entry name" value="PSCyt2"/>
    <property type="match status" value="1"/>
</dbReference>
<dbReference type="PANTHER" id="PTHR35889:SF3">
    <property type="entry name" value="F-BOX DOMAIN-CONTAINING PROTEIN"/>
    <property type="match status" value="1"/>
</dbReference>
<evidence type="ECO:0000256" key="4">
    <source>
        <dbReference type="PROSITE-ProRule" id="PRU00433"/>
    </source>
</evidence>
<dbReference type="AlphaFoldDB" id="A0A7W7ZBV6"/>
<sequence>MPWRKSAGMAAASLALVFAAASVDAMAQTTKPSTEDSFQQNVKPIIDRNCAGCHVLGGHSGQLRLDSLADVMKGGEDGAIVAFGKPEKSLLTKTIHYEDPDMQMPPKGKLSAEDIATIDKWIAESAEPLPGDLKDNPTPAAPVPVASAPAPAAAVKAVPVALGGAPQAAASPLMSAEQEQFFETKVRPVLVNNCYSCHASAAKAGLRLDSREGVLAGGKSGDIVVPGHPEQSTLSTAVHYSDPKLQMPPRKALKPDEVAAIDRWIADGLPWPKGSASPAIKTVSAAQRDFWSFRAPVTPAVPDVRSAWAKNDIDRFVLAKLDEKHLKPIADADKHTLIRRVTYDLTGLPPSPAEVSAFISDHSPLAYENLVDRLLASKAYGERWGRIWLDVVRYADTSGGGGDYPIAQASKYRDYVIQSFNEDKPYDRFIKEQIAGDLLSSDSEPQHWSNVVATGYLANASRYDGAYLNDAVDNIGYAFMGMTVACARCHDHKFDPVPTSDYYAIYGILESTKFPDPGDDVSRRQIGFVYRDPKSADRQDIKDFNAQLKPIAGAINAVFALPGTYDDILPQLEARRMNLYSHAPVFPENAYAVTEGPVRQAQIQVHGDPTNLGEEVPRGFLQVLGGGPLPAGTKGSGRLQLADWIASKDNPLTARVLVNRLWQGHFGRGIVPTPNNFGTRGVPPNNQALLDYLATEFIAKGWSIKTIQREILLSHAYRLSTADSAANDEVDPDNALIWRHSRVRLDAEEIRDSMLADAKLLDLTPAKPHPFPPQSQWNWEEQNPFAPDVTRYENDHRTVYMMVQRSVKHPYLTLFDGADANASTEQRTSSLTPLQALYFLNASFPKRCSDNLATQWTEAKVPDSKIIEEAFVTIYGRPAQKVELDRSEEFLKRATALYISRSDAPDDAHKKAVSNFIQAMFSTNEFMFVE</sequence>
<dbReference type="Pfam" id="PF07635">
    <property type="entry name" value="PSCyt1"/>
    <property type="match status" value="2"/>
</dbReference>
<organism evidence="7 8">
    <name type="scientific">Granulicella aggregans</name>
    <dbReference type="NCBI Taxonomy" id="474949"/>
    <lineage>
        <taxon>Bacteria</taxon>
        <taxon>Pseudomonadati</taxon>
        <taxon>Acidobacteriota</taxon>
        <taxon>Terriglobia</taxon>
        <taxon>Terriglobales</taxon>
        <taxon>Acidobacteriaceae</taxon>
        <taxon>Granulicella</taxon>
    </lineage>
</organism>
<dbReference type="GO" id="GO:0046872">
    <property type="term" value="F:metal ion binding"/>
    <property type="evidence" value="ECO:0007669"/>
    <property type="project" value="UniProtKB-KW"/>
</dbReference>
<protein>
    <submittedName>
        <fullName evidence="7">Mono/diheme cytochrome c family protein</fullName>
    </submittedName>
</protein>
<keyword evidence="5" id="KW-0732">Signal</keyword>
<dbReference type="Pfam" id="PF07587">
    <property type="entry name" value="PSD1"/>
    <property type="match status" value="1"/>
</dbReference>
<evidence type="ECO:0000313" key="7">
    <source>
        <dbReference type="EMBL" id="MBB5056978.1"/>
    </source>
</evidence>
<evidence type="ECO:0000256" key="1">
    <source>
        <dbReference type="ARBA" id="ARBA00022617"/>
    </source>
</evidence>
<keyword evidence="3 4" id="KW-0408">Iron</keyword>
<dbReference type="InterPro" id="IPR036909">
    <property type="entry name" value="Cyt_c-like_dom_sf"/>
</dbReference>
<evidence type="ECO:0000256" key="2">
    <source>
        <dbReference type="ARBA" id="ARBA00022723"/>
    </source>
</evidence>
<dbReference type="GO" id="GO:0009055">
    <property type="term" value="F:electron transfer activity"/>
    <property type="evidence" value="ECO:0007669"/>
    <property type="project" value="InterPro"/>
</dbReference>
<keyword evidence="8" id="KW-1185">Reference proteome</keyword>
<dbReference type="InterPro" id="IPR011444">
    <property type="entry name" value="DUF1549"/>
</dbReference>
<feature type="signal peptide" evidence="5">
    <location>
        <begin position="1"/>
        <end position="27"/>
    </location>
</feature>
<evidence type="ECO:0000313" key="8">
    <source>
        <dbReference type="Proteomes" id="UP000540989"/>
    </source>
</evidence>
<evidence type="ECO:0000256" key="5">
    <source>
        <dbReference type="SAM" id="SignalP"/>
    </source>
</evidence>
<keyword evidence="2 4" id="KW-0479">Metal-binding</keyword>
<dbReference type="Proteomes" id="UP000540989">
    <property type="component" value="Unassembled WGS sequence"/>
</dbReference>